<dbReference type="EMBL" id="CAJNOL010000439">
    <property type="protein sequence ID" value="CAF1065074.1"/>
    <property type="molecule type" value="Genomic_DNA"/>
</dbReference>
<dbReference type="Proteomes" id="UP000663864">
    <property type="component" value="Unassembled WGS sequence"/>
</dbReference>
<dbReference type="Proteomes" id="UP000663836">
    <property type="component" value="Unassembled WGS sequence"/>
</dbReference>
<evidence type="ECO:0000256" key="1">
    <source>
        <dbReference type="SAM" id="MobiDB-lite"/>
    </source>
</evidence>
<evidence type="ECO:0000313" key="3">
    <source>
        <dbReference type="EMBL" id="CAF0988760.1"/>
    </source>
</evidence>
<dbReference type="EMBL" id="CAJOBD010007780">
    <property type="protein sequence ID" value="CAF4095446.1"/>
    <property type="molecule type" value="Genomic_DNA"/>
</dbReference>
<sequence>MNWTHRRPFRNQFICGGGMNKTSINRPLTFREHFYVPKQISDKPIDAIRLQLADDDYDNRSHHPCPVHRREDYNSHRNHPYIRTFSDHNSSLRRTHSSIHSISTIETDFVHQRVSTIHTYPSSPSIVERQQIIDQDNSNEPIVIENNQINNNQNDMNQPINIHILQEQQQQPPPQQQSNQSNQCRTCLMLIEIVDQQAQQIRQYTEQISQQADLLAKLARRFAGIEEGIDDQNSDNTTEQQSVNRPITN</sequence>
<reference evidence="2" key="1">
    <citation type="submission" date="2021-02" db="EMBL/GenBank/DDBJ databases">
        <authorList>
            <person name="Nowell W R."/>
        </authorList>
    </citation>
    <scope>NUCLEOTIDE SEQUENCE</scope>
</reference>
<proteinExistence type="predicted"/>
<dbReference type="Proteomes" id="UP000663854">
    <property type="component" value="Unassembled WGS sequence"/>
</dbReference>
<dbReference type="Proteomes" id="UP000663870">
    <property type="component" value="Unassembled WGS sequence"/>
</dbReference>
<feature type="region of interest" description="Disordered" evidence="1">
    <location>
        <begin position="227"/>
        <end position="249"/>
    </location>
</feature>
<accession>A0A814A2A5</accession>
<organism evidence="2 6">
    <name type="scientific">Rotaria sordida</name>
    <dbReference type="NCBI Taxonomy" id="392033"/>
    <lineage>
        <taxon>Eukaryota</taxon>
        <taxon>Metazoa</taxon>
        <taxon>Spiralia</taxon>
        <taxon>Gnathifera</taxon>
        <taxon>Rotifera</taxon>
        <taxon>Eurotatoria</taxon>
        <taxon>Bdelloidea</taxon>
        <taxon>Philodinida</taxon>
        <taxon>Philodinidae</taxon>
        <taxon>Rotaria</taxon>
    </lineage>
</organism>
<dbReference type="EMBL" id="CAJNOH010000295">
    <property type="protein sequence ID" value="CAF0988760.1"/>
    <property type="molecule type" value="Genomic_DNA"/>
</dbReference>
<keyword evidence="7" id="KW-1185">Reference proteome</keyword>
<feature type="compositionally biased region" description="Polar residues" evidence="1">
    <location>
        <begin position="234"/>
        <end position="249"/>
    </location>
</feature>
<evidence type="ECO:0000313" key="6">
    <source>
        <dbReference type="Proteomes" id="UP000663864"/>
    </source>
</evidence>
<comment type="caution">
    <text evidence="2">The sequence shown here is derived from an EMBL/GenBank/DDBJ whole genome shotgun (WGS) entry which is preliminary data.</text>
</comment>
<name>A0A814A2A5_9BILA</name>
<dbReference type="EMBL" id="CAJNOT010000235">
    <property type="protein sequence ID" value="CAF0906609.1"/>
    <property type="molecule type" value="Genomic_DNA"/>
</dbReference>
<protein>
    <submittedName>
        <fullName evidence="2">Uncharacterized protein</fullName>
    </submittedName>
</protein>
<evidence type="ECO:0000313" key="5">
    <source>
        <dbReference type="EMBL" id="CAF4095446.1"/>
    </source>
</evidence>
<gene>
    <name evidence="5" type="ORF">JBS370_LOCUS31473</name>
    <name evidence="4" type="ORF">JXQ802_LOCUS17379</name>
    <name evidence="3" type="ORF">PYM288_LOCUS14000</name>
    <name evidence="2" type="ORF">ZHD862_LOCUS7667</name>
</gene>
<evidence type="ECO:0000313" key="4">
    <source>
        <dbReference type="EMBL" id="CAF1065074.1"/>
    </source>
</evidence>
<evidence type="ECO:0000313" key="7">
    <source>
        <dbReference type="Proteomes" id="UP000663870"/>
    </source>
</evidence>
<evidence type="ECO:0000313" key="2">
    <source>
        <dbReference type="EMBL" id="CAF0906609.1"/>
    </source>
</evidence>
<dbReference type="AlphaFoldDB" id="A0A814A2A5"/>